<evidence type="ECO:0000256" key="3">
    <source>
        <dbReference type="ARBA" id="ARBA00022857"/>
    </source>
</evidence>
<dbReference type="GO" id="GO:0006006">
    <property type="term" value="P:glucose metabolic process"/>
    <property type="evidence" value="ECO:0007669"/>
    <property type="project" value="UniProtKB-KW"/>
</dbReference>
<proteinExistence type="inferred from homology"/>
<keyword evidence="4 6" id="KW-0560">Oxidoreductase</keyword>
<comment type="pathway">
    <text evidence="1 6">Carbohydrate degradation; pentose phosphate pathway; D-ribulose 5-phosphate from D-glucose 6-phosphate (oxidative stage): step 1/3.</text>
</comment>
<evidence type="ECO:0000313" key="10">
    <source>
        <dbReference type="Proteomes" id="UP000553776"/>
    </source>
</evidence>
<dbReference type="UniPathway" id="UPA00115">
    <property type="reaction ID" value="UER00408"/>
</dbReference>
<comment type="catalytic activity">
    <reaction evidence="6">
        <text>D-glucose 6-phosphate + NADP(+) = 6-phospho-D-glucono-1,5-lactone + NADPH + H(+)</text>
        <dbReference type="Rhea" id="RHEA:15841"/>
        <dbReference type="ChEBI" id="CHEBI:15378"/>
        <dbReference type="ChEBI" id="CHEBI:57783"/>
        <dbReference type="ChEBI" id="CHEBI:57955"/>
        <dbReference type="ChEBI" id="CHEBI:58349"/>
        <dbReference type="ChEBI" id="CHEBI:61548"/>
        <dbReference type="EC" id="1.1.1.49"/>
    </reaction>
</comment>
<evidence type="ECO:0000313" key="9">
    <source>
        <dbReference type="EMBL" id="MBB6696010.1"/>
    </source>
</evidence>
<dbReference type="Gene3D" id="3.30.360.10">
    <property type="entry name" value="Dihydrodipicolinate Reductase, domain 2"/>
    <property type="match status" value="1"/>
</dbReference>
<dbReference type="GO" id="GO:0004345">
    <property type="term" value="F:glucose-6-phosphate dehydrogenase activity"/>
    <property type="evidence" value="ECO:0007669"/>
    <property type="project" value="UniProtKB-UniRule"/>
</dbReference>
<dbReference type="GO" id="GO:0050661">
    <property type="term" value="F:NADP binding"/>
    <property type="evidence" value="ECO:0007669"/>
    <property type="project" value="UniProtKB-UniRule"/>
</dbReference>
<comment type="caution">
    <text evidence="6">Lacks conserved residue(s) required for the propagation of feature annotation.</text>
</comment>
<organism evidence="9 10">
    <name type="scientific">Cohnella xylanilytica</name>
    <dbReference type="NCBI Taxonomy" id="557555"/>
    <lineage>
        <taxon>Bacteria</taxon>
        <taxon>Bacillati</taxon>
        <taxon>Bacillota</taxon>
        <taxon>Bacilli</taxon>
        <taxon>Bacillales</taxon>
        <taxon>Paenibacillaceae</taxon>
        <taxon>Cohnella</taxon>
    </lineage>
</organism>
<evidence type="ECO:0000256" key="2">
    <source>
        <dbReference type="ARBA" id="ARBA00022526"/>
    </source>
</evidence>
<keyword evidence="2 6" id="KW-0313">Glucose metabolism</keyword>
<evidence type="ECO:0000256" key="6">
    <source>
        <dbReference type="HAMAP-Rule" id="MF_00966"/>
    </source>
</evidence>
<dbReference type="NCBIfam" id="TIGR00871">
    <property type="entry name" value="zwf"/>
    <property type="match status" value="1"/>
</dbReference>
<dbReference type="GO" id="GO:0009051">
    <property type="term" value="P:pentose-phosphate shunt, oxidative branch"/>
    <property type="evidence" value="ECO:0007669"/>
    <property type="project" value="TreeGrafter"/>
</dbReference>
<evidence type="ECO:0000259" key="7">
    <source>
        <dbReference type="Pfam" id="PF00479"/>
    </source>
</evidence>
<comment type="similarity">
    <text evidence="6">Belongs to the glucose-6-phosphate dehydrogenase family.</text>
</comment>
<feature type="binding site" evidence="6">
    <location>
        <position position="237"/>
    </location>
    <ligand>
        <name>substrate</name>
    </ligand>
</feature>
<dbReference type="HAMAP" id="MF_00966">
    <property type="entry name" value="G6PD"/>
    <property type="match status" value="1"/>
</dbReference>
<dbReference type="RefSeq" id="WP_185139953.1">
    <property type="nucleotide sequence ID" value="NZ_JACJVR010000161.1"/>
</dbReference>
<feature type="binding site" evidence="6">
    <location>
        <position position="44"/>
    </location>
    <ligand>
        <name>NADP(+)</name>
        <dbReference type="ChEBI" id="CHEBI:58349"/>
    </ligand>
</feature>
<dbReference type="Proteomes" id="UP000553776">
    <property type="component" value="Unassembled WGS sequence"/>
</dbReference>
<feature type="binding site" evidence="6">
    <location>
        <position position="184"/>
    </location>
    <ligand>
        <name>substrate</name>
    </ligand>
</feature>
<feature type="binding site" evidence="6">
    <location>
        <position position="218"/>
    </location>
    <ligand>
        <name>substrate</name>
    </ligand>
</feature>
<dbReference type="InterPro" id="IPR001282">
    <property type="entry name" value="G6P_DH"/>
</dbReference>
<dbReference type="InterPro" id="IPR036291">
    <property type="entry name" value="NAD(P)-bd_dom_sf"/>
</dbReference>
<dbReference type="Pfam" id="PF00479">
    <property type="entry name" value="G6PD_N"/>
    <property type="match status" value="1"/>
</dbReference>
<sequence length="496" mass="55065">MQPSAFVLFGGTGDLAKRKIFPALYNLFLDGKLPERFAIVALGRKPFNDELFRQHVKESLGRFSRREGANAAAMAEFAACIQYHAMDAGDPQGYERLRSLLEQREEELGLTGNRLFYLSVAPEHFGPIAARIRQSGLADGGGWTRLVIEKPFGHDLASARALSAALHVSFPPEDVYYIDHYLGKPMVQNLQSLIASNPVLKAVLNNRYVANVQITASETVGVEERAGYYDRAGALRDMFQNHMLQLLMMIARRAEGYDKRQVMESVYPVNRDEAANHVVRAQYTAGSVAGRTVPGYLQEPGVDPGSATDTYFAARLMLDDPIWRGVPFYIRTGKRMKEKATKIVVVFKNPLESRLPEAPARNYLIVNIQPNPSLDFRLNLSGLDGELQPLSLQPANRGEEEPEAYELLLRDALLGDPTFFAKWEEIELSWKWVQPILDAFANRLAPLHTYPAGSNGPAAADHLLAEDGHVWFETAEANPAVGVSPAGETISVAYEH</sequence>
<dbReference type="PANTHER" id="PTHR23429:SF0">
    <property type="entry name" value="GLUCOSE-6-PHOSPHATE 1-DEHYDROGENASE"/>
    <property type="match status" value="1"/>
</dbReference>
<dbReference type="InterPro" id="IPR022674">
    <property type="entry name" value="G6P_DH_NAD-bd"/>
</dbReference>
<dbReference type="GO" id="GO:0005829">
    <property type="term" value="C:cytosol"/>
    <property type="evidence" value="ECO:0007669"/>
    <property type="project" value="TreeGrafter"/>
</dbReference>
<dbReference type="Pfam" id="PF02781">
    <property type="entry name" value="G6PD_C"/>
    <property type="match status" value="1"/>
</dbReference>
<dbReference type="EMBL" id="JACJVR010000161">
    <property type="protein sequence ID" value="MBB6696010.1"/>
    <property type="molecule type" value="Genomic_DNA"/>
</dbReference>
<accession>A0A841UDJ2</accession>
<feature type="binding site" evidence="6">
    <location>
        <position position="150"/>
    </location>
    <ligand>
        <name>NADP(+)</name>
        <dbReference type="ChEBI" id="CHEBI:58349"/>
    </ligand>
</feature>
<evidence type="ECO:0000256" key="4">
    <source>
        <dbReference type="ARBA" id="ARBA00023002"/>
    </source>
</evidence>
<dbReference type="SUPFAM" id="SSF55347">
    <property type="entry name" value="Glyceraldehyde-3-phosphate dehydrogenase-like, C-terminal domain"/>
    <property type="match status" value="1"/>
</dbReference>
<comment type="caution">
    <text evidence="9">The sequence shown here is derived from an EMBL/GenBank/DDBJ whole genome shotgun (WGS) entry which is preliminary data.</text>
</comment>
<evidence type="ECO:0000256" key="5">
    <source>
        <dbReference type="ARBA" id="ARBA00023277"/>
    </source>
</evidence>
<feature type="domain" description="Glucose-6-phosphate dehydrogenase NAD-binding" evidence="7">
    <location>
        <begin position="7"/>
        <end position="189"/>
    </location>
</feature>
<dbReference type="PANTHER" id="PTHR23429">
    <property type="entry name" value="GLUCOSE-6-PHOSPHATE 1-DEHYDROGENASE G6PD"/>
    <property type="match status" value="1"/>
</dbReference>
<feature type="binding site" evidence="6">
    <location>
        <position position="339"/>
    </location>
    <ligand>
        <name>substrate</name>
    </ligand>
</feature>
<feature type="domain" description="Glucose-6-phosphate dehydrogenase C-terminal" evidence="8">
    <location>
        <begin position="196"/>
        <end position="471"/>
    </location>
</feature>
<dbReference type="PIRSF" id="PIRSF000110">
    <property type="entry name" value="G6PD"/>
    <property type="match status" value="1"/>
</dbReference>
<feature type="active site" description="Proton acceptor" evidence="6">
    <location>
        <position position="242"/>
    </location>
</feature>
<keyword evidence="5 6" id="KW-0119">Carbohydrate metabolism</keyword>
<feature type="binding site" evidence="6">
    <location>
        <position position="334"/>
    </location>
    <ligand>
        <name>substrate</name>
    </ligand>
</feature>
<reference evidence="9 10" key="1">
    <citation type="submission" date="2020-08" db="EMBL/GenBank/DDBJ databases">
        <title>Cohnella phylogeny.</title>
        <authorList>
            <person name="Dunlap C."/>
        </authorList>
    </citation>
    <scope>NUCLEOTIDE SEQUENCE [LARGE SCALE GENOMIC DNA]</scope>
    <source>
        <strain evidence="9 10">DSM 25239</strain>
    </source>
</reference>
<dbReference type="SUPFAM" id="SSF51735">
    <property type="entry name" value="NAD(P)-binding Rossmann-fold domains"/>
    <property type="match status" value="1"/>
</dbReference>
<protein>
    <recommendedName>
        <fullName evidence="6">Glucose-6-phosphate 1-dehydrogenase</fullName>
        <shortName evidence="6">G6PD</shortName>
        <ecNumber evidence="6">1.1.1.49</ecNumber>
    </recommendedName>
</protein>
<name>A0A841UDJ2_9BACL</name>
<keyword evidence="10" id="KW-1185">Reference proteome</keyword>
<dbReference type="EC" id="1.1.1.49" evidence="6"/>
<dbReference type="PRINTS" id="PR00079">
    <property type="entry name" value="G6PDHDRGNASE"/>
</dbReference>
<dbReference type="Gene3D" id="3.40.50.720">
    <property type="entry name" value="NAD(P)-binding Rossmann-like Domain"/>
    <property type="match status" value="1"/>
</dbReference>
<feature type="binding site" evidence="6">
    <location>
        <position position="180"/>
    </location>
    <ligand>
        <name>substrate</name>
    </ligand>
</feature>
<keyword evidence="3 6" id="KW-0521">NADP</keyword>
<gene>
    <name evidence="6" type="primary">zwf</name>
    <name evidence="9" type="ORF">H7B90_31945</name>
</gene>
<evidence type="ECO:0000259" key="8">
    <source>
        <dbReference type="Pfam" id="PF02781"/>
    </source>
</evidence>
<comment type="function">
    <text evidence="6">Catalyzes the oxidation of glucose 6-phosphate to 6-phosphogluconolactone.</text>
</comment>
<dbReference type="InterPro" id="IPR022675">
    <property type="entry name" value="G6P_DH_C"/>
</dbReference>
<dbReference type="AlphaFoldDB" id="A0A841UDJ2"/>
<evidence type="ECO:0000256" key="1">
    <source>
        <dbReference type="ARBA" id="ARBA00004937"/>
    </source>
</evidence>
<feature type="binding site" evidence="6">
    <location>
        <begin position="10"/>
        <end position="17"/>
    </location>
    <ligand>
        <name>NADP(+)</name>
        <dbReference type="ChEBI" id="CHEBI:58349"/>
    </ligand>
</feature>